<accession>A0A6J4QT88</accession>
<keyword evidence="1" id="KW-0472">Membrane</keyword>
<feature type="transmembrane region" description="Helical" evidence="1">
    <location>
        <begin position="39"/>
        <end position="60"/>
    </location>
</feature>
<gene>
    <name evidence="2" type="ORF">AVDCRST_MAG14-1357</name>
</gene>
<feature type="transmembrane region" description="Helical" evidence="1">
    <location>
        <begin position="7"/>
        <end position="27"/>
    </location>
</feature>
<sequence length="199" mass="20902">MMLGGMLWVLTYMVEIVIGVTLGEAAYNRAEPSTSALVWLWPAFFMGALFFLGIGLLGVSARLEGRSRKLRILGALLASTAIIAAFVNLVLLTGIFGKVMALDGVGFLGVIGVVFGSILLGIATLRAKVLPRWASVVLTLAAFLFIPAIIVTIPLESVAPEYVIADLPFPVVGIALATVGYAMLANRTSEAGQPARTPA</sequence>
<reference evidence="2" key="1">
    <citation type="submission" date="2020-02" db="EMBL/GenBank/DDBJ databases">
        <authorList>
            <person name="Meier V. D."/>
        </authorList>
    </citation>
    <scope>NUCLEOTIDE SEQUENCE</scope>
    <source>
        <strain evidence="2">AVDCRST_MAG14</strain>
    </source>
</reference>
<organism evidence="2">
    <name type="scientific">uncultured Rubrobacteraceae bacterium</name>
    <dbReference type="NCBI Taxonomy" id="349277"/>
    <lineage>
        <taxon>Bacteria</taxon>
        <taxon>Bacillati</taxon>
        <taxon>Actinomycetota</taxon>
        <taxon>Rubrobacteria</taxon>
        <taxon>Rubrobacterales</taxon>
        <taxon>Rubrobacteraceae</taxon>
        <taxon>environmental samples</taxon>
    </lineage>
</organism>
<proteinExistence type="predicted"/>
<dbReference type="AlphaFoldDB" id="A0A6J4QT88"/>
<evidence type="ECO:0000313" key="2">
    <source>
        <dbReference type="EMBL" id="CAA9454303.1"/>
    </source>
</evidence>
<feature type="transmembrane region" description="Helical" evidence="1">
    <location>
        <begin position="137"/>
        <end position="155"/>
    </location>
</feature>
<name>A0A6J4QT88_9ACTN</name>
<feature type="transmembrane region" description="Helical" evidence="1">
    <location>
        <begin position="167"/>
        <end position="184"/>
    </location>
</feature>
<keyword evidence="1" id="KW-0812">Transmembrane</keyword>
<keyword evidence="1" id="KW-1133">Transmembrane helix</keyword>
<protein>
    <submittedName>
        <fullName evidence="2">Uncharacterized protein</fullName>
    </submittedName>
</protein>
<dbReference type="EMBL" id="CADCVG010000056">
    <property type="protein sequence ID" value="CAA9454303.1"/>
    <property type="molecule type" value="Genomic_DNA"/>
</dbReference>
<feature type="transmembrane region" description="Helical" evidence="1">
    <location>
        <begin position="72"/>
        <end position="92"/>
    </location>
</feature>
<evidence type="ECO:0000256" key="1">
    <source>
        <dbReference type="SAM" id="Phobius"/>
    </source>
</evidence>
<feature type="transmembrane region" description="Helical" evidence="1">
    <location>
        <begin position="104"/>
        <end position="125"/>
    </location>
</feature>